<dbReference type="EMBL" id="KJ019128">
    <property type="protein sequence ID" value="AIX38077.1"/>
    <property type="molecule type" value="Genomic_DNA"/>
</dbReference>
<evidence type="ECO:0000313" key="3">
    <source>
        <dbReference type="EMBL" id="AIX22845.1"/>
    </source>
</evidence>
<dbReference type="RefSeq" id="YP_007001805.1">
    <property type="nucleotide sequence ID" value="NC_019444.1"/>
</dbReference>
<dbReference type="EMBL" id="KJ019027">
    <property type="protein sequence ID" value="AIX14472.1"/>
    <property type="molecule type" value="Genomic_DNA"/>
</dbReference>
<evidence type="ECO:0000313" key="7">
    <source>
        <dbReference type="Proteomes" id="UP000185280"/>
    </source>
</evidence>
<proteinExistence type="predicted"/>
<dbReference type="InterPro" id="IPR049026">
    <property type="entry name" value="Gp6-like_N"/>
</dbReference>
<reference evidence="5 6" key="1">
    <citation type="submission" date="2013-12" db="EMBL/GenBank/DDBJ databases">
        <title>Ecological redundancy of diverse viral populations within a natural community.</title>
        <authorList>
            <person name="Gregory A.C."/>
            <person name="LaButti K."/>
            <person name="Copeland A."/>
            <person name="Woyke T."/>
            <person name="Sullivan M.B."/>
        </authorList>
    </citation>
    <scope>NUCLEOTIDE SEQUENCE [LARGE SCALE GENOMIC DNA]</scope>
    <source>
        <strain evidence="2">Syn7803C43</strain>
        <strain evidence="3">Syn7803C98</strain>
        <strain evidence="4">Syn7803US88</strain>
    </source>
</reference>
<organism evidence="4 7">
    <name type="scientific">Synechococcus phage ACG-2014c</name>
    <dbReference type="NCBI Taxonomy" id="1079998"/>
    <lineage>
        <taxon>Viruses</taxon>
        <taxon>Duplodnaviria</taxon>
        <taxon>Heunggongvirae</taxon>
        <taxon>Uroviricota</taxon>
        <taxon>Caudoviricetes</taxon>
        <taxon>Pantevenvirales</taxon>
        <taxon>Kyanoviridae</taxon>
        <taxon>Namakavirus</taxon>
        <taxon>Namakavirus smbcm6</taxon>
    </lineage>
</organism>
<feature type="domain" description="Baseplate wedge protein gp6-like N-terminal helical" evidence="1">
    <location>
        <begin position="11"/>
        <end position="79"/>
    </location>
</feature>
<evidence type="ECO:0000313" key="6">
    <source>
        <dbReference type="Proteomes" id="UP000185279"/>
    </source>
</evidence>
<evidence type="ECO:0000313" key="4">
    <source>
        <dbReference type="EMBL" id="AIX38077.1"/>
    </source>
</evidence>
<dbReference type="Proteomes" id="UP000185280">
    <property type="component" value="Segment"/>
</dbReference>
<dbReference type="OrthoDB" id="668at10239"/>
<protein>
    <submittedName>
        <fullName evidence="4">Baseplate wedge protein</fullName>
    </submittedName>
</protein>
<sequence length="671" mass="73199">MQPNNLTALDFEDIKSSIKSYLKTRDEFTDYEFEGSALSYLVDTLAYNTYYSSFMANMSMNEVFLSSSTVRDNIVNIAKILNYTPRSIKASTAYLHLVIQTRQTSGSYPNNITLLKGPVATGGNYTWNLLEPRTAVVDQTTGIAEMRCVKIQEGSLINYSYLVNTFAKQRYYIPTPSADTSTLSITVRPNETSTASDVYNLVENITTVTSTDRIYFLSESEDSRYEIFFGDGVIGRRLGDGEVIDMEYLVTSGESANQISSFSFIGRFLDSNGATYNSNDVSFTVAETSKFGDTAESVESIKFNAPRAFATQNRAVTAQDYETITKRVYENAAAVVAYGGDEIFPPVYGKVFIAIKTKTGAKLNDTTKKQISENLRQYAMASIEPVVRDVASIYVYPKIFVTYDPACSGRSVSNIGTNVQAGINDWALQTNINNFNGSFSTSKLQRSVALSDRCISDVSTQLSLLKYIDPTVGETNTYCISTGSDIYDSAPGQTDDGTCKKEPVIKSGRFRTADRPTVDQYFEDDGFGNLRSYYNSGNRKIITNDSIGTVNYATGQICFGPANVIGSGGNNLPVDNTTGEVDTSDDAKADLGDISIPVSVIPSNNSTITTPSPDTIIEVIIPEISVVPIGTPLPSNIPLNSLTPEIFEVVPTTLDLPDISNAGNLANISCF</sequence>
<dbReference type="Proteomes" id="UP000185278">
    <property type="component" value="Segment"/>
</dbReference>
<dbReference type="Proteomes" id="UP000185279">
    <property type="component" value="Segment"/>
</dbReference>
<dbReference type="EMBL" id="KJ019064">
    <property type="protein sequence ID" value="AIX22845.1"/>
    <property type="molecule type" value="Genomic_DNA"/>
</dbReference>
<name>A0A0E3I1S1_9CAUD</name>
<evidence type="ECO:0000313" key="2">
    <source>
        <dbReference type="EMBL" id="AIX14472.1"/>
    </source>
</evidence>
<dbReference type="Pfam" id="PF21379">
    <property type="entry name" value="Gp6-like_1st"/>
    <property type="match status" value="1"/>
</dbReference>
<accession>A0A0E3I1S1</accession>
<evidence type="ECO:0000259" key="1">
    <source>
        <dbReference type="Pfam" id="PF21379"/>
    </source>
</evidence>
<gene>
    <name evidence="2" type="ORF">Syn7803C43_77</name>
    <name evidence="3" type="ORF">Syn7803C98_77</name>
    <name evidence="4" type="ORF">Syn7803US88_76</name>
</gene>
<evidence type="ECO:0000313" key="5">
    <source>
        <dbReference type="Proteomes" id="UP000185278"/>
    </source>
</evidence>
<dbReference type="Gene3D" id="3.30.300.200">
    <property type="match status" value="1"/>
</dbReference>